<feature type="domain" description="NERD" evidence="1">
    <location>
        <begin position="41"/>
        <end position="160"/>
    </location>
</feature>
<protein>
    <recommendedName>
        <fullName evidence="1">NERD domain-containing protein</fullName>
    </recommendedName>
</protein>
<evidence type="ECO:0000313" key="3">
    <source>
        <dbReference type="Proteomes" id="UP000257143"/>
    </source>
</evidence>
<dbReference type="OrthoDB" id="569879at2"/>
<dbReference type="Proteomes" id="UP000257143">
    <property type="component" value="Unassembled WGS sequence"/>
</dbReference>
<name>A0A3D8PZ89_9BACI</name>
<dbReference type="InterPro" id="IPR011528">
    <property type="entry name" value="NERD"/>
</dbReference>
<proteinExistence type="predicted"/>
<comment type="caution">
    <text evidence="2">The sequence shown here is derived from an EMBL/GenBank/DDBJ whole genome shotgun (WGS) entry which is preliminary data.</text>
</comment>
<gene>
    <name evidence="2" type="ORF">CWR48_02505</name>
</gene>
<evidence type="ECO:0000313" key="2">
    <source>
        <dbReference type="EMBL" id="RDW21303.1"/>
    </source>
</evidence>
<dbReference type="PROSITE" id="PS50965">
    <property type="entry name" value="NERD"/>
    <property type="match status" value="1"/>
</dbReference>
<keyword evidence="3" id="KW-1185">Reference proteome</keyword>
<dbReference type="RefSeq" id="WP_115771473.1">
    <property type="nucleotide sequence ID" value="NZ_PIOC01000003.1"/>
</dbReference>
<reference evidence="3" key="1">
    <citation type="submission" date="2017-11" db="EMBL/GenBank/DDBJ databases">
        <authorList>
            <person name="Zhu W."/>
        </authorList>
    </citation>
    <scope>NUCLEOTIDE SEQUENCE [LARGE SCALE GENOMIC DNA]</scope>
    <source>
        <strain evidence="3">CAU 1183</strain>
    </source>
</reference>
<dbReference type="AlphaFoldDB" id="A0A3D8PZ89"/>
<organism evidence="2 3">
    <name type="scientific">Oceanobacillus arenosus</name>
    <dbReference type="NCBI Taxonomy" id="1229153"/>
    <lineage>
        <taxon>Bacteria</taxon>
        <taxon>Bacillati</taxon>
        <taxon>Bacillota</taxon>
        <taxon>Bacilli</taxon>
        <taxon>Bacillales</taxon>
        <taxon>Bacillaceae</taxon>
        <taxon>Oceanobacillus</taxon>
    </lineage>
</organism>
<accession>A0A3D8PZ89</accession>
<dbReference type="EMBL" id="PIOC01000003">
    <property type="protein sequence ID" value="RDW21303.1"/>
    <property type="molecule type" value="Genomic_DNA"/>
</dbReference>
<dbReference type="Pfam" id="PF08378">
    <property type="entry name" value="NERD"/>
    <property type="match status" value="1"/>
</dbReference>
<evidence type="ECO:0000259" key="1">
    <source>
        <dbReference type="PROSITE" id="PS50965"/>
    </source>
</evidence>
<sequence>MFIKPFTIPKHILEMEALAKRLVPMHPEKQSITLQAGNIRAGYDGELSLQYPLSFLPYHQYLIFHYIRIPDSNGFFQIDLLILSTNFILIIEVKNIRDTITFDEMGQSVRKSGDNETIFSNPIDQVNLQHLRLLHWIRKFEFPPIPIEKIVVYSNPSTLLKNRSNDSTIPKITIRKEKLLSKIEELASKYVTPSFNEEQLIDLTAQLLDAHVPEKANAMKRYGIANEELLMGVICPRCEAIPMNWSYGRWTCIFCGCKSTSAHKKALADYGLLVSNLINNRQAREFLIIDSEHTVRRLLQKEDLDKYGRSSGRKYIIDPEKLMFS</sequence>